<evidence type="ECO:0000313" key="3">
    <source>
        <dbReference type="Proteomes" id="UP000729913"/>
    </source>
</evidence>
<feature type="coiled-coil region" evidence="1">
    <location>
        <begin position="352"/>
        <end position="456"/>
    </location>
</feature>
<evidence type="ECO:0000256" key="1">
    <source>
        <dbReference type="SAM" id="Coils"/>
    </source>
</evidence>
<reference evidence="2" key="1">
    <citation type="submission" date="2020-03" db="EMBL/GenBank/DDBJ databases">
        <authorList>
            <person name="Chebbi M.A."/>
            <person name="Drezen J.M."/>
        </authorList>
    </citation>
    <scope>NUCLEOTIDE SEQUENCE</scope>
    <source>
        <tissue evidence="2">Whole body</tissue>
    </source>
</reference>
<proteinExistence type="predicted"/>
<dbReference type="EMBL" id="JAAOIC020000019">
    <property type="protein sequence ID" value="KAG8041016.1"/>
    <property type="molecule type" value="Genomic_DNA"/>
</dbReference>
<evidence type="ECO:0000313" key="2">
    <source>
        <dbReference type="EMBL" id="KAG8041016.1"/>
    </source>
</evidence>
<keyword evidence="3" id="KW-1185">Reference proteome</keyword>
<keyword evidence="1" id="KW-0175">Coiled coil</keyword>
<dbReference type="AlphaFoldDB" id="A0A8J5RGT1"/>
<accession>A0A8J5RGT1</accession>
<sequence>MKENVELKETLTKNNDSMKKHFNTLVSWQNELMKVHGNHKQKFSETCDMISLLKKENAELKNKLTATESMLTSQFSIVSFIINCTESLAKSFEAISVLQKEHSELKMKISDLESSMTSSLTLEQTGNSINQEKKNLSIENPNHCNNSHITNSANQNSKDCNLKELPEKNSTDLEQMMKDKNRYERDMHYQQEIITSLKEQLRVLNENAFTSLQLNPESNAISEKSQDENYKNFFQHFNHYNEKLSILAKCYGEQTSHFINIQDCLKRCTDTCELLLNNIDSMNLSVETIASCKEILENCRRCLVDEQIKNISYRQNLIKTQNEFQKIFSDYNSTLHELEILRDEKAKPMEVKYNFEKEKNEITRNLKMLEDEKSQLSLERKNYMAERMILEQEKTNLNEERSSLNFQSMLYEAQMRTLQDDMKVLQKRHDEMLLENTKLKEELKLKNIELEGVKARFQISKDDNLIREREHLTDQLGKLRNHNQHLLQRLNGPNPAAVGQHSQNEIPVDAFCDTCGFYKMPGQWHGPGWCQAID</sequence>
<gene>
    <name evidence="2" type="ORF">G9C98_002004</name>
</gene>
<comment type="caution">
    <text evidence="2">The sequence shown here is derived from an EMBL/GenBank/DDBJ whole genome shotgun (WGS) entry which is preliminary data.</text>
</comment>
<dbReference type="Proteomes" id="UP000729913">
    <property type="component" value="Unassembled WGS sequence"/>
</dbReference>
<name>A0A8J5RGT1_9HYME</name>
<dbReference type="OrthoDB" id="6343844at2759"/>
<protein>
    <submittedName>
        <fullName evidence="2">Uncharacterized protein</fullName>
    </submittedName>
</protein>
<organism evidence="2 3">
    <name type="scientific">Cotesia typhae</name>
    <dbReference type="NCBI Taxonomy" id="2053667"/>
    <lineage>
        <taxon>Eukaryota</taxon>
        <taxon>Metazoa</taxon>
        <taxon>Ecdysozoa</taxon>
        <taxon>Arthropoda</taxon>
        <taxon>Hexapoda</taxon>
        <taxon>Insecta</taxon>
        <taxon>Pterygota</taxon>
        <taxon>Neoptera</taxon>
        <taxon>Endopterygota</taxon>
        <taxon>Hymenoptera</taxon>
        <taxon>Apocrita</taxon>
        <taxon>Ichneumonoidea</taxon>
        <taxon>Braconidae</taxon>
        <taxon>Microgastrinae</taxon>
        <taxon>Cotesia</taxon>
    </lineage>
</organism>
<reference evidence="2" key="2">
    <citation type="submission" date="2021-04" db="EMBL/GenBank/DDBJ databases">
        <title>Genome-wide patterns of bracovirus chromosomal integration into multiple host tissues during parasitism.</title>
        <authorList>
            <person name="Chebbi M.A.C."/>
        </authorList>
    </citation>
    <scope>NUCLEOTIDE SEQUENCE</scope>
    <source>
        <tissue evidence="2">Whole body</tissue>
    </source>
</reference>